<dbReference type="RefSeq" id="WP_377558744.1">
    <property type="nucleotide sequence ID" value="NZ_JBHUMI010000046.1"/>
</dbReference>
<keyword evidence="3" id="KW-1185">Reference proteome</keyword>
<proteinExistence type="predicted"/>
<organism evidence="2 3">
    <name type="scientific">Ornithinibacillus salinisoli</name>
    <dbReference type="NCBI Taxonomy" id="1848459"/>
    <lineage>
        <taxon>Bacteria</taxon>
        <taxon>Bacillati</taxon>
        <taxon>Bacillota</taxon>
        <taxon>Bacilli</taxon>
        <taxon>Bacillales</taxon>
        <taxon>Bacillaceae</taxon>
        <taxon>Ornithinibacillus</taxon>
    </lineage>
</organism>
<comment type="caution">
    <text evidence="2">The sequence shown here is derived from an EMBL/GenBank/DDBJ whole genome shotgun (WGS) entry which is preliminary data.</text>
</comment>
<feature type="compositionally biased region" description="Basic and acidic residues" evidence="1">
    <location>
        <begin position="12"/>
        <end position="22"/>
    </location>
</feature>
<sequence>MKRIKRQTVVHSSDEIPNGKEKLTNGHMAVTVHFSSRVIVRL</sequence>
<evidence type="ECO:0000256" key="1">
    <source>
        <dbReference type="SAM" id="MobiDB-lite"/>
    </source>
</evidence>
<evidence type="ECO:0000313" key="2">
    <source>
        <dbReference type="EMBL" id="MFD2046689.1"/>
    </source>
</evidence>
<protein>
    <submittedName>
        <fullName evidence="2">Uncharacterized protein</fullName>
    </submittedName>
</protein>
<feature type="region of interest" description="Disordered" evidence="1">
    <location>
        <begin position="1"/>
        <end position="22"/>
    </location>
</feature>
<dbReference type="EMBL" id="JBHUHQ010000041">
    <property type="protein sequence ID" value="MFD2046689.1"/>
    <property type="molecule type" value="Genomic_DNA"/>
</dbReference>
<gene>
    <name evidence="2" type="ORF">ACFSJF_20695</name>
</gene>
<name>A0ABW4W4M9_9BACI</name>
<dbReference type="Proteomes" id="UP001597383">
    <property type="component" value="Unassembled WGS sequence"/>
</dbReference>
<evidence type="ECO:0000313" key="3">
    <source>
        <dbReference type="Proteomes" id="UP001597383"/>
    </source>
</evidence>
<reference evidence="3" key="1">
    <citation type="journal article" date="2019" name="Int. J. Syst. Evol. Microbiol.">
        <title>The Global Catalogue of Microorganisms (GCM) 10K type strain sequencing project: providing services to taxonomists for standard genome sequencing and annotation.</title>
        <authorList>
            <consortium name="The Broad Institute Genomics Platform"/>
            <consortium name="The Broad Institute Genome Sequencing Center for Infectious Disease"/>
            <person name="Wu L."/>
            <person name="Ma J."/>
        </authorList>
    </citation>
    <scope>NUCLEOTIDE SEQUENCE [LARGE SCALE GENOMIC DNA]</scope>
    <source>
        <strain evidence="3">R28</strain>
    </source>
</reference>
<accession>A0ABW4W4M9</accession>